<dbReference type="AlphaFoldDB" id="A0A4Q1CHP3"/>
<accession>A0A4Q1CHP3</accession>
<dbReference type="Pfam" id="PF13692">
    <property type="entry name" value="Glyco_trans_1_4"/>
    <property type="match status" value="1"/>
</dbReference>
<dbReference type="PANTHER" id="PTHR45947">
    <property type="entry name" value="SULFOQUINOVOSYL TRANSFERASE SQD2"/>
    <property type="match status" value="1"/>
</dbReference>
<evidence type="ECO:0000313" key="3">
    <source>
        <dbReference type="Proteomes" id="UP000290204"/>
    </source>
</evidence>
<dbReference type="Proteomes" id="UP000290204">
    <property type="component" value="Unassembled WGS sequence"/>
</dbReference>
<protein>
    <submittedName>
        <fullName evidence="2">Glycosyltransferase</fullName>
    </submittedName>
</protein>
<dbReference type="InterPro" id="IPR050194">
    <property type="entry name" value="Glycosyltransferase_grp1"/>
</dbReference>
<dbReference type="SUPFAM" id="SSF53756">
    <property type="entry name" value="UDP-Glycosyltransferase/glycogen phosphorylase"/>
    <property type="match status" value="1"/>
</dbReference>
<reference evidence="2 3" key="1">
    <citation type="submission" date="2019-01" db="EMBL/GenBank/DDBJ databases">
        <title>Lacibacter sp. strain TTM-7.</title>
        <authorList>
            <person name="Chen W.-M."/>
        </authorList>
    </citation>
    <scope>NUCLEOTIDE SEQUENCE [LARGE SCALE GENOMIC DNA]</scope>
    <source>
        <strain evidence="2 3">TTM-7</strain>
    </source>
</reference>
<dbReference type="RefSeq" id="WP_129131739.1">
    <property type="nucleotide sequence ID" value="NZ_SDHW01000004.1"/>
</dbReference>
<dbReference type="EMBL" id="SDHW01000004">
    <property type="protein sequence ID" value="RXK59436.1"/>
    <property type="molecule type" value="Genomic_DNA"/>
</dbReference>
<dbReference type="PANTHER" id="PTHR45947:SF3">
    <property type="entry name" value="SULFOQUINOVOSYL TRANSFERASE SQD2"/>
    <property type="match status" value="1"/>
</dbReference>
<comment type="caution">
    <text evidence="2">The sequence shown here is derived from an EMBL/GenBank/DDBJ whole genome shotgun (WGS) entry which is preliminary data.</text>
</comment>
<keyword evidence="3" id="KW-1185">Reference proteome</keyword>
<evidence type="ECO:0000313" key="2">
    <source>
        <dbReference type="EMBL" id="RXK59436.1"/>
    </source>
</evidence>
<sequence>MHKPRVLIILNRLATGGPALNTFCMAEGLSTSFDVLVVAGEPNADEQPADYLLDQYKGFHFKKIELLRRSVLPAVDWRAYRQLKKVINDFNPQIVHTHGTKPGVLGRVAAHNCKVPVIVHTFHGHVFHSYFSRFISNRIIQIERWLAGYSTAIIAISNILKQELVYTYRIASAEKIKLVRLGIDTAFFKDVHAEKRNAFKKEFHLTASTKAIGIVGRLVPIKQHRLFIDTAVTLLRNQSNLPAIRFFIIGDGAEKQALQEYILQQGSSYCTSSDAQTNPAPFVFTSWRTDMDIVFAGLDLVMLTSLNEGTPVSVMEAMAAGKPVVATNVGGVAELVHHGQTGLLGHTAAELAIHVQLLLQQPATAAQMANAAQQTASSQFSHTTELAELSAFYRQLLSGKQLT</sequence>
<dbReference type="Gene3D" id="3.40.50.2000">
    <property type="entry name" value="Glycogen Phosphorylase B"/>
    <property type="match status" value="2"/>
</dbReference>
<dbReference type="GO" id="GO:0016757">
    <property type="term" value="F:glycosyltransferase activity"/>
    <property type="evidence" value="ECO:0007669"/>
    <property type="project" value="UniProtKB-ARBA"/>
</dbReference>
<feature type="domain" description="Glycosyltransferase subfamily 4-like N-terminal" evidence="1">
    <location>
        <begin position="25"/>
        <end position="186"/>
    </location>
</feature>
<name>A0A4Q1CHP3_9BACT</name>
<dbReference type="Pfam" id="PF13439">
    <property type="entry name" value="Glyco_transf_4"/>
    <property type="match status" value="1"/>
</dbReference>
<evidence type="ECO:0000259" key="1">
    <source>
        <dbReference type="Pfam" id="PF13439"/>
    </source>
</evidence>
<proteinExistence type="predicted"/>
<dbReference type="OrthoDB" id="9792322at2"/>
<gene>
    <name evidence="2" type="ORF">ESA94_14985</name>
</gene>
<organism evidence="2 3">
    <name type="scientific">Lacibacter luteus</name>
    <dbReference type="NCBI Taxonomy" id="2508719"/>
    <lineage>
        <taxon>Bacteria</taxon>
        <taxon>Pseudomonadati</taxon>
        <taxon>Bacteroidota</taxon>
        <taxon>Chitinophagia</taxon>
        <taxon>Chitinophagales</taxon>
        <taxon>Chitinophagaceae</taxon>
        <taxon>Lacibacter</taxon>
    </lineage>
</organism>
<dbReference type="InterPro" id="IPR028098">
    <property type="entry name" value="Glyco_trans_4-like_N"/>
</dbReference>
<keyword evidence="2" id="KW-0808">Transferase</keyword>